<dbReference type="SUPFAM" id="SSF140459">
    <property type="entry name" value="PE/PPE dimer-like"/>
    <property type="match status" value="2"/>
</dbReference>
<dbReference type="Gene3D" id="1.20.1260.20">
    <property type="entry name" value="PPE superfamily"/>
    <property type="match status" value="1"/>
</dbReference>
<dbReference type="Proteomes" id="UP000036334">
    <property type="component" value="Unassembled WGS sequence"/>
</dbReference>
<dbReference type="InterPro" id="IPR000030">
    <property type="entry name" value="PPE_dom"/>
</dbReference>
<dbReference type="GO" id="GO:0052572">
    <property type="term" value="P:response to host immune response"/>
    <property type="evidence" value="ECO:0007669"/>
    <property type="project" value="TreeGrafter"/>
</dbReference>
<dbReference type="AlphaFoldDB" id="A0A0I9U7M8"/>
<gene>
    <name evidence="5" type="ORF">ABH38_05810</name>
</gene>
<comment type="caution">
    <text evidence="5">The sequence shown here is derived from an EMBL/GenBank/DDBJ whole genome shotgun (WGS) entry which is preliminary data.</text>
</comment>
<comment type="similarity">
    <text evidence="1">Belongs to the mycobacterial PPE family.</text>
</comment>
<dbReference type="PANTHER" id="PTHR46766:SF1">
    <property type="entry name" value="GLUTAMINE-RICH PROTEIN 2"/>
    <property type="match status" value="1"/>
</dbReference>
<dbReference type="RefSeq" id="WP_047313684.1">
    <property type="nucleotide sequence ID" value="NZ_LDPQ01000002.1"/>
</dbReference>
<feature type="domain" description="PE" evidence="4">
    <location>
        <begin position="4"/>
        <end position="94"/>
    </location>
</feature>
<evidence type="ECO:0000259" key="4">
    <source>
        <dbReference type="Pfam" id="PF00934"/>
    </source>
</evidence>
<evidence type="ECO:0008006" key="7">
    <source>
        <dbReference type="Google" id="ProtNLM"/>
    </source>
</evidence>
<dbReference type="InterPro" id="IPR038332">
    <property type="entry name" value="PPE_sf"/>
</dbReference>
<dbReference type="Pfam" id="PF00934">
    <property type="entry name" value="PE"/>
    <property type="match status" value="1"/>
</dbReference>
<name>A0A0I9U7M8_9MYCO</name>
<feature type="domain" description="PPE" evidence="3">
    <location>
        <begin position="144"/>
        <end position="305"/>
    </location>
</feature>
<dbReference type="Pfam" id="PF00823">
    <property type="entry name" value="PPE"/>
    <property type="match status" value="1"/>
</dbReference>
<reference evidence="5 6" key="1">
    <citation type="submission" date="2015-05" db="EMBL/GenBank/DDBJ databases">
        <title>Genome sequence of Mycobacterium haemophilum.</title>
        <authorList>
            <person name="Greninger A.L."/>
            <person name="Cunningham G."/>
            <person name="Miller S."/>
        </authorList>
    </citation>
    <scope>NUCLEOTIDE SEQUENCE [LARGE SCALE GENOMIC DNA]</scope>
    <source>
        <strain evidence="6">UC1</strain>
    </source>
</reference>
<proteinExistence type="inferred from homology"/>
<evidence type="ECO:0000256" key="1">
    <source>
        <dbReference type="ARBA" id="ARBA00010652"/>
    </source>
</evidence>
<keyword evidence="6" id="KW-1185">Reference proteome</keyword>
<dbReference type="Gene3D" id="1.10.287.850">
    <property type="entry name" value="HP0062-like domain"/>
    <property type="match status" value="1"/>
</dbReference>
<evidence type="ECO:0000256" key="2">
    <source>
        <dbReference type="SAM" id="MobiDB-lite"/>
    </source>
</evidence>
<sequence>MSFVIINPNDLAVAVAGLERTADGMDELGANAAPPTQGVVPPGKDCVSIEVAERLVAHAQRCQQVISRASNTLLRFADHLKFSAAAYSAAEADNTQALGGLAEGDTSTANVYTRDTSHYQTERTRTNTAGPYAPDDHVKYYDKYCKLAPEINSDNIYNGSGPASLDDATGAWKSLWFLMASRFQRCEKVLTELQAKWSGPAATQMAEAAAKFRDWMYTFYEQLNCTHRQVENISFTFRRTCRIMTSPNDIAENRRKAKEAAESCDLGAAQRKAQLEAEYQEFCIRNITAMQFYDRTTDSLLAALPSWEEPPLPPNTPLSVGPRSQTAR</sequence>
<dbReference type="PANTHER" id="PTHR46766">
    <property type="entry name" value="GLUTAMINE-RICH PROTEIN 2"/>
    <property type="match status" value="1"/>
</dbReference>
<accession>A0A0I9U7M8</accession>
<protein>
    <recommendedName>
        <fullName evidence="7">PPE family domain-containing protein</fullName>
    </recommendedName>
</protein>
<organism evidence="5 6">
    <name type="scientific">Mycobacterium haemophilum</name>
    <dbReference type="NCBI Taxonomy" id="29311"/>
    <lineage>
        <taxon>Bacteria</taxon>
        <taxon>Bacillati</taxon>
        <taxon>Actinomycetota</taxon>
        <taxon>Actinomycetes</taxon>
        <taxon>Mycobacteriales</taxon>
        <taxon>Mycobacteriaceae</taxon>
        <taxon>Mycobacterium</taxon>
    </lineage>
</organism>
<dbReference type="PATRIC" id="fig|29311.18.peg.1927"/>
<evidence type="ECO:0000313" key="5">
    <source>
        <dbReference type="EMBL" id="KLO38099.1"/>
    </source>
</evidence>
<feature type="region of interest" description="Disordered" evidence="2">
    <location>
        <begin position="305"/>
        <end position="328"/>
    </location>
</feature>
<dbReference type="EMBL" id="LDPR01000003">
    <property type="protein sequence ID" value="KLO38099.1"/>
    <property type="molecule type" value="Genomic_DNA"/>
</dbReference>
<dbReference type="InterPro" id="IPR000084">
    <property type="entry name" value="PE-PGRS_N"/>
</dbReference>
<evidence type="ECO:0000313" key="6">
    <source>
        <dbReference type="Proteomes" id="UP000036334"/>
    </source>
</evidence>
<evidence type="ECO:0000259" key="3">
    <source>
        <dbReference type="Pfam" id="PF00823"/>
    </source>
</evidence>